<evidence type="ECO:0000256" key="3">
    <source>
        <dbReference type="ARBA" id="ARBA00022692"/>
    </source>
</evidence>
<keyword evidence="5 7" id="KW-0472">Membrane</keyword>
<name>A0A1X2IU43_9FUNG</name>
<dbReference type="AlphaFoldDB" id="A0A1X2IU43"/>
<dbReference type="NCBIfam" id="NF038013">
    <property type="entry name" value="AceTr_1"/>
    <property type="match status" value="1"/>
</dbReference>
<dbReference type="PROSITE" id="PS01114">
    <property type="entry name" value="GPR1_FUN34_YAAH"/>
    <property type="match status" value="1"/>
</dbReference>
<organism evidence="8 9">
    <name type="scientific">Absidia repens</name>
    <dbReference type="NCBI Taxonomy" id="90262"/>
    <lineage>
        <taxon>Eukaryota</taxon>
        <taxon>Fungi</taxon>
        <taxon>Fungi incertae sedis</taxon>
        <taxon>Mucoromycota</taxon>
        <taxon>Mucoromycotina</taxon>
        <taxon>Mucoromycetes</taxon>
        <taxon>Mucorales</taxon>
        <taxon>Cunninghamellaceae</taxon>
        <taxon>Absidia</taxon>
    </lineage>
</organism>
<accession>A0A1X2IU43</accession>
<feature type="transmembrane region" description="Helical" evidence="7">
    <location>
        <begin position="159"/>
        <end position="178"/>
    </location>
</feature>
<dbReference type="STRING" id="90262.A0A1X2IU43"/>
<dbReference type="GO" id="GO:0005886">
    <property type="term" value="C:plasma membrane"/>
    <property type="evidence" value="ECO:0007669"/>
    <property type="project" value="TreeGrafter"/>
</dbReference>
<evidence type="ECO:0000256" key="7">
    <source>
        <dbReference type="SAM" id="Phobius"/>
    </source>
</evidence>
<keyword evidence="9" id="KW-1185">Reference proteome</keyword>
<protein>
    <submittedName>
        <fullName evidence="8">GPR1/FUN34/yaaH family-domain-containing protein</fullName>
    </submittedName>
</protein>
<gene>
    <name evidence="8" type="ORF">BCR42DRAFT_345075</name>
</gene>
<dbReference type="PANTHER" id="PTHR31123:SF1">
    <property type="entry name" value="ACCUMULATION OF DYADS PROTEIN 2-RELATED"/>
    <property type="match status" value="1"/>
</dbReference>
<comment type="caution">
    <text evidence="8">The sequence shown here is derived from an EMBL/GenBank/DDBJ whole genome shotgun (WGS) entry which is preliminary data.</text>
</comment>
<feature type="transmembrane region" description="Helical" evidence="7">
    <location>
        <begin position="93"/>
        <end position="114"/>
    </location>
</feature>
<feature type="transmembrane region" description="Helical" evidence="7">
    <location>
        <begin position="67"/>
        <end position="86"/>
    </location>
</feature>
<dbReference type="PANTHER" id="PTHR31123">
    <property type="entry name" value="ACCUMULATION OF DYADS PROTEIN 2-RELATED"/>
    <property type="match status" value="1"/>
</dbReference>
<proteinExistence type="inferred from homology"/>
<dbReference type="InterPro" id="IPR047622">
    <property type="entry name" value="GPR1_FUN34_YAAH"/>
</dbReference>
<feature type="region of interest" description="Disordered" evidence="6">
    <location>
        <begin position="1"/>
        <end position="20"/>
    </location>
</feature>
<dbReference type="Proteomes" id="UP000193560">
    <property type="component" value="Unassembled WGS sequence"/>
</dbReference>
<comment type="subcellular location">
    <subcellularLocation>
        <location evidence="1">Membrane</location>
        <topology evidence="1">Multi-pass membrane protein</topology>
    </subcellularLocation>
</comment>
<dbReference type="InterPro" id="IPR051633">
    <property type="entry name" value="AceTr"/>
</dbReference>
<reference evidence="8 9" key="1">
    <citation type="submission" date="2016-07" db="EMBL/GenBank/DDBJ databases">
        <title>Pervasive Adenine N6-methylation of Active Genes in Fungi.</title>
        <authorList>
            <consortium name="DOE Joint Genome Institute"/>
            <person name="Mondo S.J."/>
            <person name="Dannebaum R.O."/>
            <person name="Kuo R.C."/>
            <person name="Labutti K."/>
            <person name="Haridas S."/>
            <person name="Kuo A."/>
            <person name="Salamov A."/>
            <person name="Ahrendt S.R."/>
            <person name="Lipzen A."/>
            <person name="Sullivan W."/>
            <person name="Andreopoulos W.B."/>
            <person name="Clum A."/>
            <person name="Lindquist E."/>
            <person name="Daum C."/>
            <person name="Ramamoorthy G.K."/>
            <person name="Gryganskyi A."/>
            <person name="Culley D."/>
            <person name="Magnuson J.K."/>
            <person name="James T.Y."/>
            <person name="O'Malley M.A."/>
            <person name="Stajich J.E."/>
            <person name="Spatafora J.W."/>
            <person name="Visel A."/>
            <person name="Grigoriev I.V."/>
        </authorList>
    </citation>
    <scope>NUCLEOTIDE SEQUENCE [LARGE SCALE GENOMIC DNA]</scope>
    <source>
        <strain evidence="8 9">NRRL 1336</strain>
    </source>
</reference>
<evidence type="ECO:0000256" key="5">
    <source>
        <dbReference type="ARBA" id="ARBA00023136"/>
    </source>
</evidence>
<dbReference type="OrthoDB" id="3648309at2759"/>
<evidence type="ECO:0000256" key="1">
    <source>
        <dbReference type="ARBA" id="ARBA00004141"/>
    </source>
</evidence>
<feature type="transmembrane region" description="Helical" evidence="7">
    <location>
        <begin position="184"/>
        <end position="208"/>
    </location>
</feature>
<dbReference type="Pfam" id="PF01184">
    <property type="entry name" value="Gpr1_Fun34_YaaH"/>
    <property type="match status" value="1"/>
</dbReference>
<evidence type="ECO:0000256" key="6">
    <source>
        <dbReference type="SAM" id="MobiDB-lite"/>
    </source>
</evidence>
<feature type="transmembrane region" description="Helical" evidence="7">
    <location>
        <begin position="134"/>
        <end position="152"/>
    </location>
</feature>
<dbReference type="EMBL" id="MCGE01000004">
    <property type="protein sequence ID" value="ORZ22319.1"/>
    <property type="molecule type" value="Genomic_DNA"/>
</dbReference>
<keyword evidence="4 7" id="KW-1133">Transmembrane helix</keyword>
<sequence>MSSEQQHIQDVESKYEQQVTPPPPVAVAPVVIANPAPLGLSAFALTTFVLSLHNAGAGLSATAPHGVVTGLAMFYGGLAQLLAGMWEFRTGNTFGATAFSSYGAFWLSFGYIFIPGSGILESYEGDTATLNHSLGFYLLGWTIFTGILLIATHRSSMGLVSLFFMLFITFTLLTAGKFNNSVTLQISGGAFGIITALIAWYVALAGLLTKDSSHFLVPVGPLN</sequence>
<evidence type="ECO:0000313" key="8">
    <source>
        <dbReference type="EMBL" id="ORZ22319.1"/>
    </source>
</evidence>
<keyword evidence="3 7" id="KW-0812">Transmembrane</keyword>
<evidence type="ECO:0000256" key="2">
    <source>
        <dbReference type="ARBA" id="ARBA00005587"/>
    </source>
</evidence>
<evidence type="ECO:0000256" key="4">
    <source>
        <dbReference type="ARBA" id="ARBA00022989"/>
    </source>
</evidence>
<dbReference type="GO" id="GO:0015123">
    <property type="term" value="F:acetate transmembrane transporter activity"/>
    <property type="evidence" value="ECO:0007669"/>
    <property type="project" value="TreeGrafter"/>
</dbReference>
<comment type="similarity">
    <text evidence="2">Belongs to the acetate uptake transporter (AceTr) (TC 2.A.96) family.</text>
</comment>
<dbReference type="InterPro" id="IPR000791">
    <property type="entry name" value="Gpr1/Fun34/SatP-like"/>
</dbReference>
<evidence type="ECO:0000313" key="9">
    <source>
        <dbReference type="Proteomes" id="UP000193560"/>
    </source>
</evidence>